<proteinExistence type="predicted"/>
<dbReference type="OrthoDB" id="1910313at2"/>
<organism evidence="1 2">
    <name type="scientific">Faecalicatena contorta</name>
    <dbReference type="NCBI Taxonomy" id="39482"/>
    <lineage>
        <taxon>Bacteria</taxon>
        <taxon>Bacillati</taxon>
        <taxon>Bacillota</taxon>
        <taxon>Clostridia</taxon>
        <taxon>Lachnospirales</taxon>
        <taxon>Lachnospiraceae</taxon>
        <taxon>Faecalicatena</taxon>
    </lineage>
</organism>
<accession>A0A315ZUR2</accession>
<protein>
    <recommendedName>
        <fullName evidence="3">HTH cro/C1-type domain-containing protein</fullName>
    </recommendedName>
</protein>
<dbReference type="RefSeq" id="WP_109711572.1">
    <property type="nucleotide sequence ID" value="NZ_QGDS01000007.1"/>
</dbReference>
<keyword evidence="2" id="KW-1185">Reference proteome</keyword>
<reference evidence="2" key="1">
    <citation type="submission" date="2017-07" db="EMBL/GenBank/DDBJ databases">
        <authorList>
            <person name="Varghese N."/>
            <person name="Submissions S."/>
        </authorList>
    </citation>
    <scope>NUCLEOTIDE SEQUENCE [LARGE SCALE GENOMIC DNA]</scope>
    <source>
        <strain evidence="2">NLAE-zl-C134</strain>
    </source>
</reference>
<dbReference type="AlphaFoldDB" id="A0A315ZUR2"/>
<dbReference type="Proteomes" id="UP000254051">
    <property type="component" value="Unassembled WGS sequence"/>
</dbReference>
<evidence type="ECO:0000313" key="2">
    <source>
        <dbReference type="Proteomes" id="UP000254051"/>
    </source>
</evidence>
<gene>
    <name evidence="1" type="ORF">SAMN05216529_10712</name>
</gene>
<dbReference type="EMBL" id="UHJJ01000007">
    <property type="protein sequence ID" value="SUQ14560.1"/>
    <property type="molecule type" value="Genomic_DNA"/>
</dbReference>
<evidence type="ECO:0008006" key="3">
    <source>
        <dbReference type="Google" id="ProtNLM"/>
    </source>
</evidence>
<evidence type="ECO:0000313" key="1">
    <source>
        <dbReference type="EMBL" id="SUQ14560.1"/>
    </source>
</evidence>
<name>A0A315ZUR2_9FIRM</name>
<sequence length="82" mass="9589">MPRLSISKDEEMNRALRGSIKYAQEVKGMDGLKLSKLTGIPKSTLYHKIRNPDKFTVRELRMVFKVLGYREDDKEKFARESI</sequence>